<dbReference type="InterPro" id="IPR016032">
    <property type="entry name" value="Sig_transdc_resp-reg_C-effctor"/>
</dbReference>
<evidence type="ECO:0000256" key="2">
    <source>
        <dbReference type="ARBA" id="ARBA00023125"/>
    </source>
</evidence>
<dbReference type="Pfam" id="PF00196">
    <property type="entry name" value="GerE"/>
    <property type="match status" value="1"/>
</dbReference>
<dbReference type="SMART" id="SM00421">
    <property type="entry name" value="HTH_LUXR"/>
    <property type="match status" value="1"/>
</dbReference>
<evidence type="ECO:0000256" key="1">
    <source>
        <dbReference type="ARBA" id="ARBA00023015"/>
    </source>
</evidence>
<dbReference type="PROSITE" id="PS50005">
    <property type="entry name" value="TPR"/>
    <property type="match status" value="1"/>
</dbReference>
<dbReference type="PROSITE" id="PS00622">
    <property type="entry name" value="HTH_LUXR_1"/>
    <property type="match status" value="1"/>
</dbReference>
<dbReference type="InterPro" id="IPR000792">
    <property type="entry name" value="Tscrpt_reg_LuxR_C"/>
</dbReference>
<evidence type="ECO:0000313" key="10">
    <source>
        <dbReference type="Proteomes" id="UP000662783"/>
    </source>
</evidence>
<keyword evidence="1" id="KW-0805">Transcription regulation</keyword>
<dbReference type="Proteomes" id="UP000662783">
    <property type="component" value="Chromosome"/>
</dbReference>
<feature type="chain" id="PRO_5037240659" description="HTH luxR-type domain-containing protein" evidence="7">
    <location>
        <begin position="21"/>
        <end position="510"/>
    </location>
</feature>
<reference evidence="9" key="1">
    <citation type="submission" date="2021-02" db="EMBL/GenBank/DDBJ databases">
        <title>Fulvivirga sp. S481 isolated from sea water.</title>
        <authorList>
            <person name="Bae S.S."/>
            <person name="Baek K."/>
        </authorList>
    </citation>
    <scope>NUCLEOTIDE SEQUENCE</scope>
    <source>
        <strain evidence="9">S481</strain>
    </source>
</reference>
<dbReference type="PANTHER" id="PTHR44688:SF16">
    <property type="entry name" value="DNA-BINDING TRANSCRIPTIONAL ACTIVATOR DEVR_DOSR"/>
    <property type="match status" value="1"/>
</dbReference>
<gene>
    <name evidence="9" type="ORF">JR347_09250</name>
</gene>
<dbReference type="GO" id="GO:0003677">
    <property type="term" value="F:DNA binding"/>
    <property type="evidence" value="ECO:0007669"/>
    <property type="project" value="UniProtKB-KW"/>
</dbReference>
<keyword evidence="7" id="KW-0732">Signal</keyword>
<evidence type="ECO:0000259" key="8">
    <source>
        <dbReference type="PROSITE" id="PS50043"/>
    </source>
</evidence>
<evidence type="ECO:0000256" key="5">
    <source>
        <dbReference type="SAM" id="Coils"/>
    </source>
</evidence>
<dbReference type="Gene3D" id="1.10.10.10">
    <property type="entry name" value="Winged helix-like DNA-binding domain superfamily/Winged helix DNA-binding domain"/>
    <property type="match status" value="1"/>
</dbReference>
<keyword evidence="10" id="KW-1185">Reference proteome</keyword>
<dbReference type="PANTHER" id="PTHR44688">
    <property type="entry name" value="DNA-BINDING TRANSCRIPTIONAL ACTIVATOR DEVR_DOSR"/>
    <property type="match status" value="1"/>
</dbReference>
<dbReference type="InterPro" id="IPR036388">
    <property type="entry name" value="WH-like_DNA-bd_sf"/>
</dbReference>
<dbReference type="AlphaFoldDB" id="A0A974WIV5"/>
<keyword evidence="6" id="KW-0472">Membrane</keyword>
<dbReference type="SUPFAM" id="SSF46894">
    <property type="entry name" value="C-terminal effector domain of the bipartite response regulators"/>
    <property type="match status" value="1"/>
</dbReference>
<keyword evidence="3" id="KW-0804">Transcription</keyword>
<dbReference type="SMART" id="SM00028">
    <property type="entry name" value="TPR"/>
    <property type="match status" value="5"/>
</dbReference>
<evidence type="ECO:0000313" key="9">
    <source>
        <dbReference type="EMBL" id="QSE99256.1"/>
    </source>
</evidence>
<dbReference type="SUPFAM" id="SSF48452">
    <property type="entry name" value="TPR-like"/>
    <property type="match status" value="1"/>
</dbReference>
<dbReference type="InterPro" id="IPR019734">
    <property type="entry name" value="TPR_rpt"/>
</dbReference>
<dbReference type="CDD" id="cd06170">
    <property type="entry name" value="LuxR_C_like"/>
    <property type="match status" value="1"/>
</dbReference>
<keyword evidence="4" id="KW-0802">TPR repeat</keyword>
<evidence type="ECO:0000256" key="6">
    <source>
        <dbReference type="SAM" id="Phobius"/>
    </source>
</evidence>
<dbReference type="PRINTS" id="PR00038">
    <property type="entry name" value="HTHLUXR"/>
</dbReference>
<sequence>MLRVLIIAIALLATCFSALCQGQPQNESTSKPIDIYNEILTTRNPNTVIEIVNKLKIEEVAEDSLKSYLYYYKGSAYGQLSKFDSALYFMDKASEVLPKDEHPMIEIQILRAYGNINWAKSFYHIALEYYEKALDISYKLNNAEFQISLLGNIAGIYNKLENLPLALEYALKSEEISDKTGVIRPRSHMKIGNYQNGLGEYEAALKSLDKTRRLILKEGKDSIALGVNYVNIATTHLFLKNYDLAKKHLDSAEVILNKFGYKYQGLYLQKIEHALGTNNLTGAQKLIEQAAPLFTKQQDLQEVKSLKLLAKELAMKKGNLKEAIQLQDEIYALNDTIKNTNMVNRVYELQTQYETARKEAEIEKLKLENNLKELSLAKARNQTIGLFIIGIMLLAIVAVYFTQRNKKLHAEKLQQEFQLDALRKRIVEIQAGDAIYEELEVDTINEKINTPLTERELEALKLVMQGKANKEIADTLFVSIHTVKFHLSNIYQKLGVANKKEALEYVVKSS</sequence>
<dbReference type="GO" id="GO:0006355">
    <property type="term" value="P:regulation of DNA-templated transcription"/>
    <property type="evidence" value="ECO:0007669"/>
    <property type="project" value="InterPro"/>
</dbReference>
<feature type="signal peptide" evidence="7">
    <location>
        <begin position="1"/>
        <end position="20"/>
    </location>
</feature>
<feature type="domain" description="HTH luxR-type" evidence="8">
    <location>
        <begin position="445"/>
        <end position="510"/>
    </location>
</feature>
<organism evidence="9 10">
    <name type="scientific">Fulvivirga lutea</name>
    <dbReference type="NCBI Taxonomy" id="2810512"/>
    <lineage>
        <taxon>Bacteria</taxon>
        <taxon>Pseudomonadati</taxon>
        <taxon>Bacteroidota</taxon>
        <taxon>Cytophagia</taxon>
        <taxon>Cytophagales</taxon>
        <taxon>Fulvivirgaceae</taxon>
        <taxon>Fulvivirga</taxon>
    </lineage>
</organism>
<keyword evidence="6" id="KW-1133">Transmembrane helix</keyword>
<dbReference type="RefSeq" id="WP_205723767.1">
    <property type="nucleotide sequence ID" value="NZ_CP070608.1"/>
</dbReference>
<keyword evidence="2" id="KW-0238">DNA-binding</keyword>
<proteinExistence type="predicted"/>
<dbReference type="Gene3D" id="1.25.40.10">
    <property type="entry name" value="Tetratricopeptide repeat domain"/>
    <property type="match status" value="2"/>
</dbReference>
<keyword evidence="6" id="KW-0812">Transmembrane</keyword>
<evidence type="ECO:0000256" key="7">
    <source>
        <dbReference type="SAM" id="SignalP"/>
    </source>
</evidence>
<dbReference type="PROSITE" id="PS50043">
    <property type="entry name" value="HTH_LUXR_2"/>
    <property type="match status" value="1"/>
</dbReference>
<feature type="repeat" description="TPR" evidence="4">
    <location>
        <begin position="67"/>
        <end position="100"/>
    </location>
</feature>
<evidence type="ECO:0000256" key="3">
    <source>
        <dbReference type="ARBA" id="ARBA00023163"/>
    </source>
</evidence>
<dbReference type="EMBL" id="CP070608">
    <property type="protein sequence ID" value="QSE99256.1"/>
    <property type="molecule type" value="Genomic_DNA"/>
</dbReference>
<feature type="coiled-coil region" evidence="5">
    <location>
        <begin position="350"/>
        <end position="382"/>
    </location>
</feature>
<protein>
    <recommendedName>
        <fullName evidence="8">HTH luxR-type domain-containing protein</fullName>
    </recommendedName>
</protein>
<dbReference type="KEGG" id="fuv:JR347_09250"/>
<evidence type="ECO:0000256" key="4">
    <source>
        <dbReference type="PROSITE-ProRule" id="PRU00339"/>
    </source>
</evidence>
<accession>A0A974WIV5</accession>
<keyword evidence="5" id="KW-0175">Coiled coil</keyword>
<name>A0A974WIV5_9BACT</name>
<feature type="transmembrane region" description="Helical" evidence="6">
    <location>
        <begin position="384"/>
        <end position="402"/>
    </location>
</feature>
<dbReference type="InterPro" id="IPR011990">
    <property type="entry name" value="TPR-like_helical_dom_sf"/>
</dbReference>